<reference evidence="1 2" key="1">
    <citation type="submission" date="2020-08" db="EMBL/GenBank/DDBJ databases">
        <title>Plant Genome Project.</title>
        <authorList>
            <person name="Zhang R.-G."/>
        </authorList>
    </citation>
    <scope>NUCLEOTIDE SEQUENCE [LARGE SCALE GENOMIC DNA]</scope>
    <source>
        <tissue evidence="1">Rhizome</tissue>
    </source>
</reference>
<dbReference type="Proteomes" id="UP000734854">
    <property type="component" value="Unassembled WGS sequence"/>
</dbReference>
<sequence>MLISSSPDSPRRVRVSPLWMSSSSTGTSPTLTEFWMSSKRDFYCLILARKFRSRSWTAFGKIY</sequence>
<keyword evidence="2" id="KW-1185">Reference proteome</keyword>
<accession>A0A8J5FPK2</accession>
<organism evidence="1 2">
    <name type="scientific">Zingiber officinale</name>
    <name type="common">Ginger</name>
    <name type="synonym">Amomum zingiber</name>
    <dbReference type="NCBI Taxonomy" id="94328"/>
    <lineage>
        <taxon>Eukaryota</taxon>
        <taxon>Viridiplantae</taxon>
        <taxon>Streptophyta</taxon>
        <taxon>Embryophyta</taxon>
        <taxon>Tracheophyta</taxon>
        <taxon>Spermatophyta</taxon>
        <taxon>Magnoliopsida</taxon>
        <taxon>Liliopsida</taxon>
        <taxon>Zingiberales</taxon>
        <taxon>Zingiberaceae</taxon>
        <taxon>Zingiber</taxon>
    </lineage>
</organism>
<protein>
    <submittedName>
        <fullName evidence="1">Uncharacterized protein</fullName>
    </submittedName>
</protein>
<proteinExistence type="predicted"/>
<evidence type="ECO:0000313" key="1">
    <source>
        <dbReference type="EMBL" id="KAG6492518.1"/>
    </source>
</evidence>
<dbReference type="AlphaFoldDB" id="A0A8J5FPK2"/>
<dbReference type="EMBL" id="JACMSC010000013">
    <property type="protein sequence ID" value="KAG6492518.1"/>
    <property type="molecule type" value="Genomic_DNA"/>
</dbReference>
<name>A0A8J5FPK2_ZINOF</name>
<gene>
    <name evidence="1" type="ORF">ZIOFF_047481</name>
</gene>
<comment type="caution">
    <text evidence="1">The sequence shown here is derived from an EMBL/GenBank/DDBJ whole genome shotgun (WGS) entry which is preliminary data.</text>
</comment>
<evidence type="ECO:0000313" key="2">
    <source>
        <dbReference type="Proteomes" id="UP000734854"/>
    </source>
</evidence>